<reference evidence="3 4" key="1">
    <citation type="submission" date="2018-09" db="EMBL/GenBank/DDBJ databases">
        <title>Genomic investigation of the strawberry pathogen Phytophthora fragariae indicates pathogenicity is determined by transcriptional variation in three key races.</title>
        <authorList>
            <person name="Adams T.M."/>
            <person name="Armitage A.D."/>
            <person name="Sobczyk M.K."/>
            <person name="Bates H.J."/>
            <person name="Dunwell J.M."/>
            <person name="Nellist C.F."/>
            <person name="Harrison R.J."/>
        </authorList>
    </citation>
    <scope>NUCLEOTIDE SEQUENCE [LARGE SCALE GENOMIC DNA]</scope>
    <source>
        <strain evidence="3 4">SCRP324</strain>
    </source>
</reference>
<dbReference type="SUPFAM" id="SSF47823">
    <property type="entry name" value="lambda integrase-like, N-terminal domain"/>
    <property type="match status" value="1"/>
</dbReference>
<evidence type="ECO:0008006" key="5">
    <source>
        <dbReference type="Google" id="ProtNLM"/>
    </source>
</evidence>
<organism evidence="3 4">
    <name type="scientific">Phytophthora rubi</name>
    <dbReference type="NCBI Taxonomy" id="129364"/>
    <lineage>
        <taxon>Eukaryota</taxon>
        <taxon>Sar</taxon>
        <taxon>Stramenopiles</taxon>
        <taxon>Oomycota</taxon>
        <taxon>Peronosporomycetes</taxon>
        <taxon>Peronosporales</taxon>
        <taxon>Peronosporaceae</taxon>
        <taxon>Phytophthora</taxon>
    </lineage>
</organism>
<dbReference type="InterPro" id="IPR011010">
    <property type="entry name" value="DNA_brk_join_enz"/>
</dbReference>
<accession>A0A6A3GZU1</accession>
<sequence length="632" mass="70275">MVTVLGHGAINEAKFTPWCPRQKALGLIFDSQAGTVAMPASKIRVAQTVVAAALERTSLRRSDYRSLLGRLRHVATCVRPARPFLQRLYQQERHLHRWQHVPVTEDMRADLRWWLSILRSPALNGVPLTYFGSCPEPDVVVEMDASDLAICTFVAADKLVLRYFFTPEERCLIHASKSDPSVGFDINYRELLSCAFAVHAWGQQWSSRRASTHGPPVHVRFKIDNMSAVAWQNKMASRNHRAQTIIRLLGHWELVFGLRFSAMHVAGADNRIADAGSRAATSGCSESRSDLAFHLRAHSVANSTFSKYRSALKTWFAWSTSRGIQPTLFGYTTDAKIQCITDFILHGFQHGYGSGRPVRGATISAVLHGVLHFFLSAALDFPSGHSQIRMLLKGISRLDAPVRHKAPVSLQLLERCYRTLDLAMPSDQALWGVLCLSFFFLLRQSEIASKGKKFAWFALRAVDIAIFNSAGATTHIAHEATSVHIRLTGSKTNQRGAPTLRMLNRSGHPFLCPVFGALCLLKPRHALPHEIPAAVFINEKGRPDCVTSARVSDILQRVAPSVGGNPAEFSAHSLRAGGATHMYRAGVDALTIQFHGRWTSDTFKQYTRLCKESVETLATKIVSGQKRMQRLQ</sequence>
<evidence type="ECO:0000256" key="2">
    <source>
        <dbReference type="ARBA" id="ARBA00023172"/>
    </source>
</evidence>
<keyword evidence="2" id="KW-0233">DNA recombination</keyword>
<keyword evidence="1" id="KW-0238">DNA-binding</keyword>
<name>A0A6A3GZU1_9STRA</name>
<dbReference type="GO" id="GO:0015074">
    <property type="term" value="P:DNA integration"/>
    <property type="evidence" value="ECO:0007669"/>
    <property type="project" value="InterPro"/>
</dbReference>
<dbReference type="GO" id="GO:0006310">
    <property type="term" value="P:DNA recombination"/>
    <property type="evidence" value="ECO:0007669"/>
    <property type="project" value="UniProtKB-KW"/>
</dbReference>
<dbReference type="CDD" id="cd09275">
    <property type="entry name" value="RNase_HI_RT_DIRS1"/>
    <property type="match status" value="1"/>
</dbReference>
<dbReference type="GO" id="GO:0003677">
    <property type="term" value="F:DNA binding"/>
    <property type="evidence" value="ECO:0007669"/>
    <property type="project" value="UniProtKB-KW"/>
</dbReference>
<evidence type="ECO:0000313" key="4">
    <source>
        <dbReference type="Proteomes" id="UP000435112"/>
    </source>
</evidence>
<dbReference type="EMBL" id="QXFU01006035">
    <property type="protein sequence ID" value="KAE8962228.1"/>
    <property type="molecule type" value="Genomic_DNA"/>
</dbReference>
<dbReference type="InterPro" id="IPR013762">
    <property type="entry name" value="Integrase-like_cat_sf"/>
</dbReference>
<comment type="caution">
    <text evidence="3">The sequence shown here is derived from an EMBL/GenBank/DDBJ whole genome shotgun (WGS) entry which is preliminary data.</text>
</comment>
<proteinExistence type="predicted"/>
<dbReference type="PANTHER" id="PTHR33050">
    <property type="entry name" value="REVERSE TRANSCRIPTASE DOMAIN-CONTAINING PROTEIN"/>
    <property type="match status" value="1"/>
</dbReference>
<dbReference type="AlphaFoldDB" id="A0A6A3GZU1"/>
<evidence type="ECO:0000256" key="1">
    <source>
        <dbReference type="ARBA" id="ARBA00023125"/>
    </source>
</evidence>
<dbReference type="Gene3D" id="1.10.443.10">
    <property type="entry name" value="Intergrase catalytic core"/>
    <property type="match status" value="1"/>
</dbReference>
<evidence type="ECO:0000313" key="3">
    <source>
        <dbReference type="EMBL" id="KAE8962228.1"/>
    </source>
</evidence>
<dbReference type="InterPro" id="IPR010998">
    <property type="entry name" value="Integrase_recombinase_N"/>
</dbReference>
<protein>
    <recommendedName>
        <fullName evidence="5">Tyr recombinase domain-containing protein</fullName>
    </recommendedName>
</protein>
<dbReference type="InterPro" id="IPR052055">
    <property type="entry name" value="Hepadnavirus_pol/RT"/>
</dbReference>
<gene>
    <name evidence="3" type="ORF">PR002_g29667</name>
</gene>
<dbReference type="Proteomes" id="UP000435112">
    <property type="component" value="Unassembled WGS sequence"/>
</dbReference>
<dbReference type="OrthoDB" id="121288at2759"/>
<dbReference type="PANTHER" id="PTHR33050:SF7">
    <property type="entry name" value="RIBONUCLEASE H"/>
    <property type="match status" value="1"/>
</dbReference>
<dbReference type="Gene3D" id="1.10.150.130">
    <property type="match status" value="1"/>
</dbReference>
<dbReference type="SUPFAM" id="SSF56349">
    <property type="entry name" value="DNA breaking-rejoining enzymes"/>
    <property type="match status" value="1"/>
</dbReference>